<protein>
    <submittedName>
        <fullName evidence="2">F-box domain-containing protein</fullName>
    </submittedName>
</protein>
<dbReference type="RefSeq" id="XP_001248427.1">
    <property type="nucleotide sequence ID" value="XM_001248426.2"/>
</dbReference>
<dbReference type="InterPro" id="IPR036047">
    <property type="entry name" value="F-box-like_dom_sf"/>
</dbReference>
<dbReference type="KEGG" id="cim:CIMG_02198"/>
<dbReference type="Pfam" id="PF12937">
    <property type="entry name" value="F-box-like"/>
    <property type="match status" value="1"/>
</dbReference>
<dbReference type="InterPro" id="IPR001810">
    <property type="entry name" value="F-box_dom"/>
</dbReference>
<dbReference type="SUPFAM" id="SSF81383">
    <property type="entry name" value="F-box domain"/>
    <property type="match status" value="1"/>
</dbReference>
<dbReference type="EMBL" id="GG704911">
    <property type="protein sequence ID" value="EAS36844.3"/>
    <property type="molecule type" value="Genomic_DNA"/>
</dbReference>
<dbReference type="OrthoDB" id="8864979at2759"/>
<dbReference type="AlphaFoldDB" id="J3KKV2"/>
<dbReference type="GeneID" id="4568153"/>
<reference evidence="3" key="1">
    <citation type="journal article" date="2009" name="Genome Res.">
        <title>Comparative genomic analyses of the human fungal pathogens Coccidioides and their relatives.</title>
        <authorList>
            <person name="Sharpton T.J."/>
            <person name="Stajich J.E."/>
            <person name="Rounsley S.D."/>
            <person name="Gardner M.J."/>
            <person name="Wortman J.R."/>
            <person name="Jordar V.S."/>
            <person name="Maiti R."/>
            <person name="Kodira C.D."/>
            <person name="Neafsey D.E."/>
            <person name="Zeng Q."/>
            <person name="Hung C.-Y."/>
            <person name="McMahan C."/>
            <person name="Muszewska A."/>
            <person name="Grynberg M."/>
            <person name="Mandel M.A."/>
            <person name="Kellner E.M."/>
            <person name="Barker B.M."/>
            <person name="Galgiani J.N."/>
            <person name="Orbach M.J."/>
            <person name="Kirkland T.N."/>
            <person name="Cole G.T."/>
            <person name="Henn M.R."/>
            <person name="Birren B.W."/>
            <person name="Taylor J.W."/>
        </authorList>
    </citation>
    <scope>NUCLEOTIDE SEQUENCE [LARGE SCALE GENOMIC DNA]</scope>
    <source>
        <strain evidence="3">RS</strain>
    </source>
</reference>
<sequence>MIAGLATEQRKAPSASVSAFFETKSKKFFAAIEKATGYYAKAAHGHPGAPNGHQQVTHTSSHWDKLPVELQLSIFCQCRLRDIQCLRLVCRSFCDLVDANEHAIARDYLRIRRHGSLPSLTHRRITHSRAPQDDVILLSDLFPPPGAIGDLRDAYTFRYLASLRRRQEICSKLSYYLADRILDRYMQSHPAIKASFASKRDRQACYERGVARLQFKLTPLMFYVLYFLEVYSQSKSDQLDHMYSLLATGYQNVPLTRAHRIDGEHMSQCHIIRSPPFEDPGVLISTHHVFFVLASYLLDAVAPDYPFNSNGDTLASMLLTIGLERIVEFFAAEKGGGYNQRTLRRTFMRNMQRDWDAYTKSDKVIGVYGGDERNHDPVPLDHIWHSPALEMLRRKGRIPHQSQDWVIVWEGVKIYLHCQHCEGMRDGWAAAGGL</sequence>
<name>J3KKV2_COCIM</name>
<proteinExistence type="predicted"/>
<keyword evidence="3" id="KW-1185">Reference proteome</keyword>
<dbReference type="OMA" id="LLTTHEH"/>
<evidence type="ECO:0000313" key="3">
    <source>
        <dbReference type="Proteomes" id="UP000001261"/>
    </source>
</evidence>
<reference evidence="3" key="2">
    <citation type="journal article" date="2010" name="Genome Res.">
        <title>Population genomic sequencing of Coccidioides fungi reveals recent hybridization and transposon control.</title>
        <authorList>
            <person name="Neafsey D.E."/>
            <person name="Barker B.M."/>
            <person name="Sharpton T.J."/>
            <person name="Stajich J.E."/>
            <person name="Park D.J."/>
            <person name="Whiston E."/>
            <person name="Hung C.-Y."/>
            <person name="McMahan C."/>
            <person name="White J."/>
            <person name="Sykes S."/>
            <person name="Heiman D."/>
            <person name="Young S."/>
            <person name="Zeng Q."/>
            <person name="Abouelleil A."/>
            <person name="Aftuck L."/>
            <person name="Bessette D."/>
            <person name="Brown A."/>
            <person name="FitzGerald M."/>
            <person name="Lui A."/>
            <person name="Macdonald J.P."/>
            <person name="Priest M."/>
            <person name="Orbach M.J."/>
            <person name="Galgiani J.N."/>
            <person name="Kirkland T.N."/>
            <person name="Cole G.T."/>
            <person name="Birren B.W."/>
            <person name="Henn M.R."/>
            <person name="Taylor J.W."/>
            <person name="Rounsley S.D."/>
        </authorList>
    </citation>
    <scope>GENOME REANNOTATION</scope>
    <source>
        <strain evidence="3">RS</strain>
    </source>
</reference>
<organism evidence="2 3">
    <name type="scientific">Coccidioides immitis (strain RS)</name>
    <name type="common">Valley fever fungus</name>
    <dbReference type="NCBI Taxonomy" id="246410"/>
    <lineage>
        <taxon>Eukaryota</taxon>
        <taxon>Fungi</taxon>
        <taxon>Dikarya</taxon>
        <taxon>Ascomycota</taxon>
        <taxon>Pezizomycotina</taxon>
        <taxon>Eurotiomycetes</taxon>
        <taxon>Eurotiomycetidae</taxon>
        <taxon>Onygenales</taxon>
        <taxon>Onygenaceae</taxon>
        <taxon>Coccidioides</taxon>
    </lineage>
</organism>
<dbReference type="InParanoid" id="J3KKV2"/>
<gene>
    <name evidence="2" type="ORF">CIMG_02198</name>
</gene>
<dbReference type="CDD" id="cd09917">
    <property type="entry name" value="F-box_SF"/>
    <property type="match status" value="1"/>
</dbReference>
<evidence type="ECO:0000259" key="1">
    <source>
        <dbReference type="Pfam" id="PF12937"/>
    </source>
</evidence>
<dbReference type="VEuPathDB" id="FungiDB:CIMG_02198"/>
<feature type="domain" description="F-box" evidence="1">
    <location>
        <begin position="63"/>
        <end position="98"/>
    </location>
</feature>
<accession>J3KKV2</accession>
<evidence type="ECO:0000313" key="2">
    <source>
        <dbReference type="EMBL" id="EAS36844.3"/>
    </source>
</evidence>
<dbReference type="Proteomes" id="UP000001261">
    <property type="component" value="Unassembled WGS sequence"/>
</dbReference>